<feature type="chain" id="PRO_5040377398" evidence="2">
    <location>
        <begin position="19"/>
        <end position="228"/>
    </location>
</feature>
<dbReference type="SMART" id="SM00320">
    <property type="entry name" value="WD40"/>
    <property type="match status" value="4"/>
</dbReference>
<accession>A0A9P6UD26</accession>
<comment type="caution">
    <text evidence="3">The sequence shown here is derived from an EMBL/GenBank/DDBJ whole genome shotgun (WGS) entry which is preliminary data.</text>
</comment>
<keyword evidence="2" id="KW-0732">Signal</keyword>
<dbReference type="InterPro" id="IPR015943">
    <property type="entry name" value="WD40/YVTN_repeat-like_dom_sf"/>
</dbReference>
<dbReference type="PANTHER" id="PTHR19879">
    <property type="entry name" value="TRANSCRIPTION INITIATION FACTOR TFIID"/>
    <property type="match status" value="1"/>
</dbReference>
<reference evidence="3" key="1">
    <citation type="journal article" date="2020" name="Fungal Divers.">
        <title>Resolving the Mortierellaceae phylogeny through synthesis of multi-gene phylogenetics and phylogenomics.</title>
        <authorList>
            <person name="Vandepol N."/>
            <person name="Liber J."/>
            <person name="Desiro A."/>
            <person name="Na H."/>
            <person name="Kennedy M."/>
            <person name="Barry K."/>
            <person name="Grigoriev I.V."/>
            <person name="Miller A.N."/>
            <person name="O'Donnell K."/>
            <person name="Stajich J.E."/>
            <person name="Bonito G."/>
        </authorList>
    </citation>
    <scope>NUCLEOTIDE SEQUENCE</scope>
    <source>
        <strain evidence="3">NVP60</strain>
    </source>
</reference>
<dbReference type="GO" id="GO:0005669">
    <property type="term" value="C:transcription factor TFIID complex"/>
    <property type="evidence" value="ECO:0007669"/>
    <property type="project" value="TreeGrafter"/>
</dbReference>
<feature type="non-terminal residue" evidence="3">
    <location>
        <position position="228"/>
    </location>
</feature>
<dbReference type="SUPFAM" id="SSF50978">
    <property type="entry name" value="WD40 repeat-like"/>
    <property type="match status" value="1"/>
</dbReference>
<dbReference type="InterPro" id="IPR001680">
    <property type="entry name" value="WD40_rpt"/>
</dbReference>
<dbReference type="GO" id="GO:0016251">
    <property type="term" value="F:RNA polymerase II general transcription initiation factor activity"/>
    <property type="evidence" value="ECO:0007669"/>
    <property type="project" value="TreeGrafter"/>
</dbReference>
<evidence type="ECO:0000313" key="3">
    <source>
        <dbReference type="EMBL" id="KAG0279099.1"/>
    </source>
</evidence>
<dbReference type="Pfam" id="PF00400">
    <property type="entry name" value="WD40"/>
    <property type="match status" value="3"/>
</dbReference>
<gene>
    <name evidence="3" type="primary">SKI8</name>
    <name evidence="3" type="ORF">BGZ97_009620</name>
</gene>
<dbReference type="GO" id="GO:0006367">
    <property type="term" value="P:transcription initiation at RNA polymerase II promoter"/>
    <property type="evidence" value="ECO:0007669"/>
    <property type="project" value="TreeGrafter"/>
</dbReference>
<evidence type="ECO:0000313" key="4">
    <source>
        <dbReference type="Proteomes" id="UP000823405"/>
    </source>
</evidence>
<dbReference type="AlphaFoldDB" id="A0A9P6UD26"/>
<feature type="signal peptide" evidence="2">
    <location>
        <begin position="1"/>
        <end position="18"/>
    </location>
</feature>
<dbReference type="InterPro" id="IPR036322">
    <property type="entry name" value="WD40_repeat_dom_sf"/>
</dbReference>
<dbReference type="EMBL" id="JAAAIN010004679">
    <property type="protein sequence ID" value="KAG0279099.1"/>
    <property type="molecule type" value="Genomic_DNA"/>
</dbReference>
<dbReference type="Gene3D" id="2.130.10.10">
    <property type="entry name" value="YVTN repeat-like/Quinoprotein amine dehydrogenase"/>
    <property type="match status" value="1"/>
</dbReference>
<proteinExistence type="predicted"/>
<name>A0A9P6UD26_9FUNG</name>
<evidence type="ECO:0000256" key="2">
    <source>
        <dbReference type="SAM" id="SignalP"/>
    </source>
</evidence>
<keyword evidence="4" id="KW-1185">Reference proteome</keyword>
<dbReference type="PROSITE" id="PS50082">
    <property type="entry name" value="WD_REPEATS_2"/>
    <property type="match status" value="1"/>
</dbReference>
<evidence type="ECO:0000256" key="1">
    <source>
        <dbReference type="PROSITE-ProRule" id="PRU00221"/>
    </source>
</evidence>
<protein>
    <submittedName>
        <fullName evidence="3">Superkiller</fullName>
    </submittedName>
</protein>
<organism evidence="3 4">
    <name type="scientific">Linnemannia gamsii</name>
    <dbReference type="NCBI Taxonomy" id="64522"/>
    <lineage>
        <taxon>Eukaryota</taxon>
        <taxon>Fungi</taxon>
        <taxon>Fungi incertae sedis</taxon>
        <taxon>Mucoromycota</taxon>
        <taxon>Mortierellomycotina</taxon>
        <taxon>Mortierellomycetes</taxon>
        <taxon>Mortierellales</taxon>
        <taxon>Mortierellaceae</taxon>
        <taxon>Linnemannia</taxon>
    </lineage>
</organism>
<keyword evidence="1" id="KW-0853">WD repeat</keyword>
<sequence length="228" mass="25121">MFLHIAWVVLWDLQCSERGRIIARHGAFELNSGLCMAFSPDGRQLALGHEGCNIDLFDLQSGRILKSVNFGTSATLGISTLAYSPNGKQIAVGGGAAARVYLWDLLSDEPQARLECSDTINGVNCLSYSSCGHWIASVVGNAGVQIWRRQPEEAENWSLVSVYNRFFDIVNSIDWNPRGSLEFVTGCRDSSVRVWRIQVDEEGVKVLLVWATGFGQLCVLDSTFKDAT</sequence>
<dbReference type="PANTHER" id="PTHR19879:SF1">
    <property type="entry name" value="CANNONBALL-RELATED"/>
    <property type="match status" value="1"/>
</dbReference>
<dbReference type="OrthoDB" id="2405918at2759"/>
<dbReference type="Proteomes" id="UP000823405">
    <property type="component" value="Unassembled WGS sequence"/>
</dbReference>
<feature type="repeat" description="WD" evidence="1">
    <location>
        <begin position="170"/>
        <end position="198"/>
    </location>
</feature>